<evidence type="ECO:0000313" key="5">
    <source>
        <dbReference type="Proteomes" id="UP000694044"/>
    </source>
</evidence>
<feature type="compositionally biased region" description="Low complexity" evidence="1">
    <location>
        <begin position="731"/>
        <end position="742"/>
    </location>
</feature>
<dbReference type="OrthoDB" id="167477at2759"/>
<feature type="compositionally biased region" description="Polar residues" evidence="1">
    <location>
        <begin position="378"/>
        <end position="394"/>
    </location>
</feature>
<protein>
    <submittedName>
        <fullName evidence="4">Ankyrin repeat domain-containing protein 60</fullName>
    </submittedName>
</protein>
<organism evidence="4 5">
    <name type="scientific">Phytophthora pseudosyringae</name>
    <dbReference type="NCBI Taxonomy" id="221518"/>
    <lineage>
        <taxon>Eukaryota</taxon>
        <taxon>Sar</taxon>
        <taxon>Stramenopiles</taxon>
        <taxon>Oomycota</taxon>
        <taxon>Peronosporomycetes</taxon>
        <taxon>Peronosporales</taxon>
        <taxon>Peronosporaceae</taxon>
        <taxon>Phytophthora</taxon>
    </lineage>
</organism>
<keyword evidence="2" id="KW-0472">Membrane</keyword>
<proteinExistence type="predicted"/>
<dbReference type="InterPro" id="IPR002048">
    <property type="entry name" value="EF_hand_dom"/>
</dbReference>
<accession>A0A8T1VU85</accession>
<feature type="compositionally biased region" description="Polar residues" evidence="1">
    <location>
        <begin position="748"/>
        <end position="761"/>
    </location>
</feature>
<feature type="compositionally biased region" description="Low complexity" evidence="1">
    <location>
        <begin position="284"/>
        <end position="295"/>
    </location>
</feature>
<feature type="region of interest" description="Disordered" evidence="1">
    <location>
        <begin position="882"/>
        <end position="917"/>
    </location>
</feature>
<evidence type="ECO:0000256" key="2">
    <source>
        <dbReference type="SAM" id="Phobius"/>
    </source>
</evidence>
<dbReference type="Proteomes" id="UP000694044">
    <property type="component" value="Unassembled WGS sequence"/>
</dbReference>
<gene>
    <name evidence="4" type="primary">ANKRD60_1</name>
    <name evidence="4" type="ORF">PHYPSEUDO_002126</name>
</gene>
<evidence type="ECO:0000259" key="3">
    <source>
        <dbReference type="PROSITE" id="PS50222"/>
    </source>
</evidence>
<keyword evidence="2" id="KW-0812">Transmembrane</keyword>
<feature type="region of interest" description="Disordered" evidence="1">
    <location>
        <begin position="541"/>
        <end position="669"/>
    </location>
</feature>
<feature type="compositionally biased region" description="Basic and acidic residues" evidence="1">
    <location>
        <begin position="541"/>
        <end position="553"/>
    </location>
</feature>
<reference evidence="4" key="1">
    <citation type="submission" date="2021-02" db="EMBL/GenBank/DDBJ databases">
        <authorList>
            <person name="Palmer J.M."/>
        </authorList>
    </citation>
    <scope>NUCLEOTIDE SEQUENCE</scope>
    <source>
        <strain evidence="4">SCRP734</strain>
    </source>
</reference>
<comment type="caution">
    <text evidence="4">The sequence shown here is derived from an EMBL/GenBank/DDBJ whole genome shotgun (WGS) entry which is preliminary data.</text>
</comment>
<dbReference type="EMBL" id="JAGDFM010000135">
    <property type="protein sequence ID" value="KAG7384905.1"/>
    <property type="molecule type" value="Genomic_DNA"/>
</dbReference>
<dbReference type="AlphaFoldDB" id="A0A8T1VU85"/>
<evidence type="ECO:0000256" key="1">
    <source>
        <dbReference type="SAM" id="MobiDB-lite"/>
    </source>
</evidence>
<feature type="domain" description="EF-hand" evidence="3">
    <location>
        <begin position="91"/>
        <end position="117"/>
    </location>
</feature>
<feature type="compositionally biased region" description="Polar residues" evidence="1">
    <location>
        <begin position="575"/>
        <end position="584"/>
    </location>
</feature>
<dbReference type="InterPro" id="IPR018247">
    <property type="entry name" value="EF_Hand_1_Ca_BS"/>
</dbReference>
<keyword evidence="2" id="KW-1133">Transmembrane helix</keyword>
<name>A0A8T1VU85_9STRA</name>
<feature type="compositionally biased region" description="Polar residues" evidence="1">
    <location>
        <begin position="555"/>
        <end position="567"/>
    </location>
</feature>
<dbReference type="GO" id="GO:0005509">
    <property type="term" value="F:calcium ion binding"/>
    <property type="evidence" value="ECO:0007669"/>
    <property type="project" value="InterPro"/>
</dbReference>
<feature type="compositionally biased region" description="Low complexity" evidence="1">
    <location>
        <begin position="606"/>
        <end position="626"/>
    </location>
</feature>
<evidence type="ECO:0000313" key="4">
    <source>
        <dbReference type="EMBL" id="KAG7384905.1"/>
    </source>
</evidence>
<feature type="compositionally biased region" description="Polar residues" evidence="1">
    <location>
        <begin position="655"/>
        <end position="668"/>
    </location>
</feature>
<keyword evidence="5" id="KW-1185">Reference proteome</keyword>
<feature type="compositionally biased region" description="Low complexity" evidence="1">
    <location>
        <begin position="250"/>
        <end position="268"/>
    </location>
</feature>
<feature type="region of interest" description="Disordered" evidence="1">
    <location>
        <begin position="367"/>
        <end position="401"/>
    </location>
</feature>
<dbReference type="PROSITE" id="PS00018">
    <property type="entry name" value="EF_HAND_1"/>
    <property type="match status" value="1"/>
</dbReference>
<feature type="region of interest" description="Disordered" evidence="1">
    <location>
        <begin position="708"/>
        <end position="763"/>
    </location>
</feature>
<feature type="transmembrane region" description="Helical" evidence="2">
    <location>
        <begin position="36"/>
        <end position="57"/>
    </location>
</feature>
<feature type="region of interest" description="Disordered" evidence="1">
    <location>
        <begin position="230"/>
        <end position="315"/>
    </location>
</feature>
<feature type="compositionally biased region" description="Low complexity" evidence="1">
    <location>
        <begin position="899"/>
        <end position="910"/>
    </location>
</feature>
<dbReference type="PROSITE" id="PS50222">
    <property type="entry name" value="EF_HAND_2"/>
    <property type="match status" value="1"/>
</dbReference>
<sequence>MKSPSTYGSENEESNFIRRVAAPDRPNSKRWHKKRLALVGAVMILISATVAVGYATVQSGTIATPAKQQMAANLVVPDFVETMGDPYFPSFDDLDEDGDGIVTYGEYMKDLNEVWAEDKKNIAKSDLPDIVKDDLYDQLNGKITSDTACVKKAMISSKKRTLTFDRKTIDSLYYMLEVYCFDTPIEVPEKYLEMFPDTKAPVTMPAPVIPEVPAPPTVVDAEKKIAVDTPTGPATVTIDGPPVNGKEDVTITTPNGGTITTTVDVTKTSDGETELEIPTGTRGQTTSVTVPSQQTEGGTGSYQTNPTYRTEGGEGEVGTKMTVETNQGPATVVIDGPVINGEQEVTITKADGTSTTTTVDVLKTNDGETELDIPTGPEGQTTPVALPESTNPTTRGPFEKPRVVDVDTSEGMMKVLFFGPIIDGKQSATVLKFYGKNMPEKTVLDVTQLADGRNTVEIPIGPGGETTRVTIPPFEGPMPMNPQTSIQAPPPPPEVVVDTPQGRTTVLIDGPVIDGKQDVTIETPDGGVKTTTVDVVPTADGKNELEIPGHDGKITTVTEPTNPSQGSGDLEDNGGSKQVQQTVEVDTPHGPATVTIDGPVIDGKQEVTITTPDGGTTTTTVEVTPTSDGKNAMEVSTGPEGQTTIVTVPQPPKSVGSSSGSQTRTQATPPEVVVDTAQGSATVTIDGPVSNGEQEVTITKADGTTTTTTVDVTKTSDGKTEMELPTGPRGQTTSVTVPSQQTEGGAASYSTVPQTNIQSPQPRMVDVDTTHGRWTVIFNGPILPDYTQSFTVLKHDGSDPEARRDEVGQRDDGSWFVHLWTGDEHKKVTIPGDNAVATTVSVMTPQGPATVETSGPVIGGKQDVKITMSDGKTTTTTVDVTKTSDGKTELELPMGPGGTTTTVTVPSTSTEGGGVATTTDVLNQLGGNDIDNGDKDFMSKDEFQLQIGTHYSEKIMALKEQTTDEEEEANKLLNQQKQLQDCILQAADKFGYYGVYEQPPYFQSAVTWVDNDCLKQ</sequence>